<name>A0A2W4RYJ0_9GAMM</name>
<dbReference type="Pfam" id="PF09335">
    <property type="entry name" value="VTT_dom"/>
    <property type="match status" value="1"/>
</dbReference>
<accession>A0A2W4RYJ0</accession>
<comment type="caution">
    <text evidence="8">The sequence shown here is derived from an EMBL/GenBank/DDBJ whole genome shotgun (WGS) entry which is preliminary data.</text>
</comment>
<proteinExistence type="inferred from homology"/>
<feature type="transmembrane region" description="Helical" evidence="6">
    <location>
        <begin position="155"/>
        <end position="178"/>
    </location>
</feature>
<keyword evidence="3 6" id="KW-0812">Transmembrane</keyword>
<evidence type="ECO:0000256" key="3">
    <source>
        <dbReference type="ARBA" id="ARBA00022692"/>
    </source>
</evidence>
<dbReference type="InterPro" id="IPR032816">
    <property type="entry name" value="VTT_dom"/>
</dbReference>
<evidence type="ECO:0000256" key="2">
    <source>
        <dbReference type="ARBA" id="ARBA00022475"/>
    </source>
</evidence>
<feature type="transmembrane region" description="Helical" evidence="6">
    <location>
        <begin position="40"/>
        <end position="61"/>
    </location>
</feature>
<feature type="transmembrane region" description="Helical" evidence="6">
    <location>
        <begin position="6"/>
        <end position="28"/>
    </location>
</feature>
<comment type="subcellular location">
    <subcellularLocation>
        <location evidence="1 6">Cell membrane</location>
        <topology evidence="1 6">Multi-pass membrane protein</topology>
    </subcellularLocation>
</comment>
<dbReference type="AlphaFoldDB" id="A0A2W4RYJ0"/>
<evidence type="ECO:0000256" key="4">
    <source>
        <dbReference type="ARBA" id="ARBA00022989"/>
    </source>
</evidence>
<dbReference type="PANTHER" id="PTHR12677">
    <property type="entry name" value="GOLGI APPARATUS MEMBRANE PROTEIN TVP38-RELATED"/>
    <property type="match status" value="1"/>
</dbReference>
<evidence type="ECO:0000256" key="5">
    <source>
        <dbReference type="ARBA" id="ARBA00023136"/>
    </source>
</evidence>
<keyword evidence="2 6" id="KW-1003">Cell membrane</keyword>
<comment type="similarity">
    <text evidence="6">Belongs to the TVP38/TMEM64 family.</text>
</comment>
<protein>
    <recommendedName>
        <fullName evidence="6">TVP38/TMEM64 family membrane protein</fullName>
    </recommendedName>
</protein>
<evidence type="ECO:0000313" key="9">
    <source>
        <dbReference type="Proteomes" id="UP000249396"/>
    </source>
</evidence>
<keyword evidence="4 6" id="KW-1133">Transmembrane helix</keyword>
<dbReference type="GO" id="GO:0005886">
    <property type="term" value="C:plasma membrane"/>
    <property type="evidence" value="ECO:0007669"/>
    <property type="project" value="UniProtKB-SubCell"/>
</dbReference>
<feature type="transmembrane region" description="Helical" evidence="6">
    <location>
        <begin position="81"/>
        <end position="102"/>
    </location>
</feature>
<evidence type="ECO:0000259" key="7">
    <source>
        <dbReference type="Pfam" id="PF09335"/>
    </source>
</evidence>
<dbReference type="PANTHER" id="PTHR12677:SF59">
    <property type="entry name" value="GOLGI APPARATUS MEMBRANE PROTEIN TVP38-RELATED"/>
    <property type="match status" value="1"/>
</dbReference>
<evidence type="ECO:0000256" key="6">
    <source>
        <dbReference type="RuleBase" id="RU366058"/>
    </source>
</evidence>
<evidence type="ECO:0000256" key="1">
    <source>
        <dbReference type="ARBA" id="ARBA00004651"/>
    </source>
</evidence>
<gene>
    <name evidence="8" type="ORF">DM484_30615</name>
</gene>
<sequence length="218" mass="23700">MYVVNAGVFLIMTGLVIAVYLTPLRGWLADGQFVKDRLGLFGFSAPLVFTFCTALLTVIGAPRLLLCSLGGFAFGFTWGLIWTQLGTLIGSYVVFLLIRWCGRDYALHHFTRFRGLSLQLEKQGVMGVALIRQLPINGFYNNVLLGLTPVSHGDFLLGSVLGFLPLGVTACLLGAGLIQKDLFMGVQYIALGLACSVVLGLICNGLFNKLYPSRDNDK</sequence>
<feature type="transmembrane region" description="Helical" evidence="6">
    <location>
        <begin position="185"/>
        <end position="207"/>
    </location>
</feature>
<dbReference type="Proteomes" id="UP000249396">
    <property type="component" value="Unassembled WGS sequence"/>
</dbReference>
<keyword evidence="5 6" id="KW-0472">Membrane</keyword>
<evidence type="ECO:0000313" key="8">
    <source>
        <dbReference type="EMBL" id="PZN68950.1"/>
    </source>
</evidence>
<organism evidence="8 9">
    <name type="scientific">Candidatus Methylumidiphilus alinenensis</name>
    <dbReference type="NCBI Taxonomy" id="2202197"/>
    <lineage>
        <taxon>Bacteria</taxon>
        <taxon>Pseudomonadati</taxon>
        <taxon>Pseudomonadota</taxon>
        <taxon>Gammaproteobacteria</taxon>
        <taxon>Methylococcales</taxon>
        <taxon>Candidatus Methylumidiphilus</taxon>
    </lineage>
</organism>
<dbReference type="EMBL" id="QJPH01000591">
    <property type="protein sequence ID" value="PZN68950.1"/>
    <property type="molecule type" value="Genomic_DNA"/>
</dbReference>
<reference evidence="8 9" key="1">
    <citation type="journal article" date="2018" name="Aquat. Microb. Ecol.">
        <title>Gammaproteobacterial methanotrophs dominate.</title>
        <authorList>
            <person name="Rissanen A.J."/>
            <person name="Saarenheimo J."/>
            <person name="Tiirola M."/>
            <person name="Peura S."/>
            <person name="Aalto S.L."/>
            <person name="Karvinen A."/>
            <person name="Nykanen H."/>
        </authorList>
    </citation>
    <scope>NUCLEOTIDE SEQUENCE [LARGE SCALE GENOMIC DNA]</scope>
    <source>
        <strain evidence="8">AMbin10</strain>
    </source>
</reference>
<dbReference type="InterPro" id="IPR015414">
    <property type="entry name" value="TMEM64"/>
</dbReference>
<feature type="domain" description="VTT" evidence="7">
    <location>
        <begin position="62"/>
        <end position="175"/>
    </location>
</feature>